<protein>
    <submittedName>
        <fullName evidence="4">Fructose-6-phosphate aldolase</fullName>
    </submittedName>
</protein>
<dbReference type="InterPro" id="IPR001585">
    <property type="entry name" value="TAL/FSA"/>
</dbReference>
<organism evidence="4 5">
    <name type="scientific">Candidatus Dojkabacteria bacterium</name>
    <dbReference type="NCBI Taxonomy" id="2099670"/>
    <lineage>
        <taxon>Bacteria</taxon>
        <taxon>Candidatus Dojkabacteria</taxon>
    </lineage>
</organism>
<comment type="caution">
    <text evidence="4">The sequence shown here is derived from an EMBL/GenBank/DDBJ whole genome shotgun (WGS) entry which is preliminary data.</text>
</comment>
<dbReference type="AlphaFoldDB" id="A0A955RKB8"/>
<accession>A0A955RKB8</accession>
<dbReference type="PANTHER" id="PTHR10683">
    <property type="entry name" value="TRANSALDOLASE"/>
    <property type="match status" value="1"/>
</dbReference>
<name>A0A955RKB8_9BACT</name>
<sequence length="218" mass="23801">MELFIDSANPEEVIEAYATGMINGVTTNPSLAAKAGIPYKEAVQKIIKAVQGPISLEVLSTEFKGMVEEGRKLIKYGENVVVKIPMTVDGIKATQILKHEGINVNMTLVFSTYQALLAAKAGADYVSPFVGRLDDGGTQGMQMIEEIRQSYDNYGFETKILVASVRSTLHVEESSIYGADVATIPPGVFWKLFEHPLSKLGLEQFLKDFKEAGVEPLV</sequence>
<dbReference type="GO" id="GO:0016832">
    <property type="term" value="F:aldehyde-lyase activity"/>
    <property type="evidence" value="ECO:0007669"/>
    <property type="project" value="InterPro"/>
</dbReference>
<evidence type="ECO:0000256" key="3">
    <source>
        <dbReference type="ARBA" id="ARBA00023270"/>
    </source>
</evidence>
<dbReference type="EMBL" id="JAGQLH010000011">
    <property type="protein sequence ID" value="MCA9385287.1"/>
    <property type="molecule type" value="Genomic_DNA"/>
</dbReference>
<dbReference type="InterPro" id="IPR013785">
    <property type="entry name" value="Aldolase_TIM"/>
</dbReference>
<gene>
    <name evidence="4" type="primary">fsa</name>
    <name evidence="4" type="ORF">KC717_01425</name>
</gene>
<proteinExistence type="predicted"/>
<dbReference type="CDD" id="cd00956">
    <property type="entry name" value="Transaldolase_FSA"/>
    <property type="match status" value="1"/>
</dbReference>
<evidence type="ECO:0000256" key="2">
    <source>
        <dbReference type="ARBA" id="ARBA00022490"/>
    </source>
</evidence>
<dbReference type="SUPFAM" id="SSF51569">
    <property type="entry name" value="Aldolase"/>
    <property type="match status" value="1"/>
</dbReference>
<evidence type="ECO:0000313" key="5">
    <source>
        <dbReference type="Proteomes" id="UP000754563"/>
    </source>
</evidence>
<dbReference type="GO" id="GO:0005737">
    <property type="term" value="C:cytoplasm"/>
    <property type="evidence" value="ECO:0007669"/>
    <property type="project" value="UniProtKB-SubCell"/>
</dbReference>
<dbReference type="FunFam" id="3.20.20.70:FF:000018">
    <property type="entry name" value="Probable transaldolase"/>
    <property type="match status" value="1"/>
</dbReference>
<evidence type="ECO:0000256" key="1">
    <source>
        <dbReference type="ARBA" id="ARBA00004496"/>
    </source>
</evidence>
<keyword evidence="3" id="KW-0704">Schiff base</keyword>
<keyword evidence="2" id="KW-0963">Cytoplasm</keyword>
<dbReference type="InterPro" id="IPR004731">
    <property type="entry name" value="Transaldolase_3B/F6P_aldolase"/>
</dbReference>
<evidence type="ECO:0000313" key="4">
    <source>
        <dbReference type="EMBL" id="MCA9385287.1"/>
    </source>
</evidence>
<dbReference type="InterPro" id="IPR018225">
    <property type="entry name" value="Transaldolase_AS"/>
</dbReference>
<dbReference type="GO" id="GO:0005975">
    <property type="term" value="P:carbohydrate metabolic process"/>
    <property type="evidence" value="ECO:0007669"/>
    <property type="project" value="InterPro"/>
</dbReference>
<dbReference type="PROSITE" id="PS00958">
    <property type="entry name" value="TRANSALDOLASE_2"/>
    <property type="match status" value="1"/>
</dbReference>
<reference evidence="4" key="2">
    <citation type="journal article" date="2021" name="Microbiome">
        <title>Successional dynamics and alternative stable states in a saline activated sludge microbial community over 9 years.</title>
        <authorList>
            <person name="Wang Y."/>
            <person name="Ye J."/>
            <person name="Ju F."/>
            <person name="Liu L."/>
            <person name="Boyd J.A."/>
            <person name="Deng Y."/>
            <person name="Parks D.H."/>
            <person name="Jiang X."/>
            <person name="Yin X."/>
            <person name="Woodcroft B.J."/>
            <person name="Tyson G.W."/>
            <person name="Hugenholtz P."/>
            <person name="Polz M.F."/>
            <person name="Zhang T."/>
        </authorList>
    </citation>
    <scope>NUCLEOTIDE SEQUENCE</scope>
    <source>
        <strain evidence="4">HKST-UBA11</strain>
    </source>
</reference>
<dbReference type="Gene3D" id="3.20.20.70">
    <property type="entry name" value="Aldolase class I"/>
    <property type="match status" value="1"/>
</dbReference>
<reference evidence="4" key="1">
    <citation type="submission" date="2020-04" db="EMBL/GenBank/DDBJ databases">
        <authorList>
            <person name="Zhang T."/>
        </authorList>
    </citation>
    <scope>NUCLEOTIDE SEQUENCE</scope>
    <source>
        <strain evidence="4">HKST-UBA11</strain>
    </source>
</reference>
<dbReference type="InterPro" id="IPR033919">
    <property type="entry name" value="TSA/FSA_arc/bac"/>
</dbReference>
<dbReference type="Pfam" id="PF00923">
    <property type="entry name" value="TAL_FSA"/>
    <property type="match status" value="1"/>
</dbReference>
<dbReference type="Proteomes" id="UP000754563">
    <property type="component" value="Unassembled WGS sequence"/>
</dbReference>
<dbReference type="NCBIfam" id="TIGR00875">
    <property type="entry name" value="fsa_talC_mipB"/>
    <property type="match status" value="1"/>
</dbReference>
<dbReference type="PANTHER" id="PTHR10683:SF40">
    <property type="entry name" value="FRUCTOSE-6-PHOSPHATE ALDOLASE 1-RELATED"/>
    <property type="match status" value="1"/>
</dbReference>
<comment type="subcellular location">
    <subcellularLocation>
        <location evidence="1">Cytoplasm</location>
    </subcellularLocation>
</comment>